<dbReference type="RefSeq" id="WP_036871186.1">
    <property type="nucleotide sequence ID" value="NZ_JRNN01000002.1"/>
</dbReference>
<dbReference type="OrthoDB" id="9803578at2"/>
<protein>
    <submittedName>
        <fullName evidence="2">Esterase</fullName>
    </submittedName>
</protein>
<reference evidence="2 3" key="1">
    <citation type="submission" date="2014-07" db="EMBL/GenBank/DDBJ databases">
        <authorList>
            <person name="McCorrison J."/>
            <person name="Sanka R."/>
            <person name="Torralba M."/>
            <person name="Gillis M."/>
            <person name="Haft D.H."/>
            <person name="Methe B."/>
            <person name="Sutton G."/>
            <person name="Nelson K.E."/>
        </authorList>
    </citation>
    <scope>NUCLEOTIDE SEQUENCE [LARGE SCALE GENOMIC DNA]</scope>
    <source>
        <strain evidence="2 3">DNF00853</strain>
    </source>
</reference>
<dbReference type="Gene3D" id="3.40.50.1820">
    <property type="entry name" value="alpha/beta hydrolase"/>
    <property type="match status" value="1"/>
</dbReference>
<dbReference type="InterPro" id="IPR029058">
    <property type="entry name" value="AB_hydrolase_fold"/>
</dbReference>
<organism evidence="2 3">
    <name type="scientific">Hoylesella buccalis DNF00853</name>
    <dbReference type="NCBI Taxonomy" id="1401074"/>
    <lineage>
        <taxon>Bacteria</taxon>
        <taxon>Pseudomonadati</taxon>
        <taxon>Bacteroidota</taxon>
        <taxon>Bacteroidia</taxon>
        <taxon>Bacteroidales</taxon>
        <taxon>Prevotellaceae</taxon>
        <taxon>Hoylesella</taxon>
    </lineage>
</organism>
<gene>
    <name evidence="2" type="ORF">HMPREF2137_00170</name>
</gene>
<dbReference type="EMBL" id="JRNN01000002">
    <property type="protein sequence ID" value="KGF37520.1"/>
    <property type="molecule type" value="Genomic_DNA"/>
</dbReference>
<proteinExistence type="predicted"/>
<keyword evidence="1" id="KW-0732">Signal</keyword>
<dbReference type="AlphaFoldDB" id="A0A095ZRY3"/>
<name>A0A095ZRY3_9BACT</name>
<evidence type="ECO:0000313" key="2">
    <source>
        <dbReference type="EMBL" id="KGF37520.1"/>
    </source>
</evidence>
<dbReference type="Pfam" id="PF00756">
    <property type="entry name" value="Esterase"/>
    <property type="match status" value="1"/>
</dbReference>
<dbReference type="PANTHER" id="PTHR48098:SF1">
    <property type="entry name" value="DIACYLGLYCEROL ACYLTRANSFERASE_MYCOLYLTRANSFERASE AG85A"/>
    <property type="match status" value="1"/>
</dbReference>
<dbReference type="Proteomes" id="UP000029556">
    <property type="component" value="Unassembled WGS sequence"/>
</dbReference>
<dbReference type="GO" id="GO:0016747">
    <property type="term" value="F:acyltransferase activity, transferring groups other than amino-acyl groups"/>
    <property type="evidence" value="ECO:0007669"/>
    <property type="project" value="TreeGrafter"/>
</dbReference>
<comment type="caution">
    <text evidence="2">The sequence shown here is derived from an EMBL/GenBank/DDBJ whole genome shotgun (WGS) entry which is preliminary data.</text>
</comment>
<accession>A0A095ZRY3</accession>
<sequence>MNKLISFFLVTFLALNAWAGKIVTDSIHSNVLDSTMTYNVYLPTGYELSSQKYPIVYLLHGLYGTYKDWASKANMKEVADELIESQEAVPMVIIMPNAGNPDVRNQWNGYFNMPGWNYETFFFTELMPTVEKKYRAIGDKAHRAIMGLSMGGGGSTVYCQRHPELFSSCYAMSAWLDNKEPEVAPHGKDKLYYVSKSVRDHSAIDFITNADETTKQQMRSVRWFFDCGDDDYLVELSFKIHQLYAKAGIKSELRIRNGVHNWEYWHGCLRTALPFASIDFRR</sequence>
<dbReference type="InterPro" id="IPR000801">
    <property type="entry name" value="Esterase-like"/>
</dbReference>
<dbReference type="PANTHER" id="PTHR48098">
    <property type="entry name" value="ENTEROCHELIN ESTERASE-RELATED"/>
    <property type="match status" value="1"/>
</dbReference>
<feature type="signal peptide" evidence="1">
    <location>
        <begin position="1"/>
        <end position="19"/>
    </location>
</feature>
<evidence type="ECO:0000313" key="3">
    <source>
        <dbReference type="Proteomes" id="UP000029556"/>
    </source>
</evidence>
<dbReference type="SUPFAM" id="SSF53474">
    <property type="entry name" value="alpha/beta-Hydrolases"/>
    <property type="match status" value="1"/>
</dbReference>
<dbReference type="InterPro" id="IPR050583">
    <property type="entry name" value="Mycobacterial_A85_antigen"/>
</dbReference>
<feature type="chain" id="PRO_5001916370" evidence="1">
    <location>
        <begin position="20"/>
        <end position="282"/>
    </location>
</feature>
<evidence type="ECO:0000256" key="1">
    <source>
        <dbReference type="SAM" id="SignalP"/>
    </source>
</evidence>